<dbReference type="SUPFAM" id="SSF54506">
    <property type="entry name" value="Diaminopimelate epimerase-like"/>
    <property type="match status" value="1"/>
</dbReference>
<comment type="similarity">
    <text evidence="1">Belongs to the PhzF family.</text>
</comment>
<keyword evidence="2" id="KW-0413">Isomerase</keyword>
<dbReference type="EMBL" id="CP095043">
    <property type="protein sequence ID" value="UOQ60836.1"/>
    <property type="molecule type" value="Genomic_DNA"/>
</dbReference>
<gene>
    <name evidence="3" type="ORF">MUN76_02305</name>
</gene>
<evidence type="ECO:0000313" key="4">
    <source>
        <dbReference type="Proteomes" id="UP000831775"/>
    </source>
</evidence>
<dbReference type="Gene3D" id="3.10.310.10">
    <property type="entry name" value="Diaminopimelate Epimerase, Chain A, domain 1"/>
    <property type="match status" value="2"/>
</dbReference>
<reference evidence="3 4" key="1">
    <citation type="submission" date="2022-04" db="EMBL/GenBank/DDBJ databases">
        <title>Leucobacter sp. isolated from rhizosphere of onion.</title>
        <authorList>
            <person name="Won M."/>
            <person name="Lee C.-M."/>
            <person name="Woen H.-Y."/>
            <person name="Kwon S.-W."/>
        </authorList>
    </citation>
    <scope>NUCLEOTIDE SEQUENCE [LARGE SCALE GENOMIC DNA]</scope>
    <source>
        <strain evidence="3 4">H25R-14</strain>
    </source>
</reference>
<dbReference type="Proteomes" id="UP000831775">
    <property type="component" value="Chromosome"/>
</dbReference>
<accession>A0ABY4FX12</accession>
<proteinExistence type="inferred from homology"/>
<evidence type="ECO:0000256" key="1">
    <source>
        <dbReference type="ARBA" id="ARBA00008270"/>
    </source>
</evidence>
<dbReference type="InterPro" id="IPR003719">
    <property type="entry name" value="Phenazine_PhzF-like"/>
</dbReference>
<keyword evidence="4" id="KW-1185">Reference proteome</keyword>
<organism evidence="3 4">
    <name type="scientific">Leucobacter rhizosphaerae</name>
    <dbReference type="NCBI Taxonomy" id="2932245"/>
    <lineage>
        <taxon>Bacteria</taxon>
        <taxon>Bacillati</taxon>
        <taxon>Actinomycetota</taxon>
        <taxon>Actinomycetes</taxon>
        <taxon>Micrococcales</taxon>
        <taxon>Microbacteriaceae</taxon>
        <taxon>Leucobacter</taxon>
    </lineage>
</organism>
<dbReference type="PANTHER" id="PTHR13774:SF39">
    <property type="entry name" value="BIOSYNTHESIS PROTEIN, PUTATIVE-RELATED"/>
    <property type="match status" value="1"/>
</dbReference>
<sequence>MVPVIRSAAFTSDPSGGNPAGIVLDASEFTDLEMQGLATAVDYAETAFVTGADADGVSIRYFSPVAEVPFCGHATIATAIALVERGLRAPGDLTFRTPVGPVLLRTARIGGRIRAAFTSVEPSVEAMPPADLAELLALIGLTEPDLSADMPPALAFAGNVHPLLVLSDRRAFDTFAFDPDAARILMDAHGWPATITVLHGSAADGLVARNIFPVGRITEDPATGSAAAAVGAYLRALDLVEAPATIEIRQGAHVGRPSLLTVEIPRSGGITVSGTAVELPDPTESRL</sequence>
<dbReference type="NCBIfam" id="TIGR00654">
    <property type="entry name" value="PhzF_family"/>
    <property type="match status" value="1"/>
</dbReference>
<dbReference type="RefSeq" id="WP_244686790.1">
    <property type="nucleotide sequence ID" value="NZ_CP095043.1"/>
</dbReference>
<dbReference type="PIRSF" id="PIRSF016184">
    <property type="entry name" value="PhzC_PhzF"/>
    <property type="match status" value="1"/>
</dbReference>
<dbReference type="Pfam" id="PF02567">
    <property type="entry name" value="PhzC-PhzF"/>
    <property type="match status" value="1"/>
</dbReference>
<protein>
    <submittedName>
        <fullName evidence="3">PhzF family phenazine biosynthesis protein</fullName>
    </submittedName>
</protein>
<dbReference type="PANTHER" id="PTHR13774">
    <property type="entry name" value="PHENAZINE BIOSYNTHESIS PROTEIN"/>
    <property type="match status" value="1"/>
</dbReference>
<evidence type="ECO:0000313" key="3">
    <source>
        <dbReference type="EMBL" id="UOQ60836.1"/>
    </source>
</evidence>
<evidence type="ECO:0000256" key="2">
    <source>
        <dbReference type="ARBA" id="ARBA00023235"/>
    </source>
</evidence>
<name>A0ABY4FX12_9MICO</name>